<name>A0A1R2CI14_9CILI</name>
<dbReference type="OrthoDB" id="3255035at2759"/>
<dbReference type="Proteomes" id="UP000187209">
    <property type="component" value="Unassembled WGS sequence"/>
</dbReference>
<keyword evidence="3" id="KW-1185">Reference proteome</keyword>
<evidence type="ECO:0000313" key="2">
    <source>
        <dbReference type="EMBL" id="OMJ88641.1"/>
    </source>
</evidence>
<comment type="caution">
    <text evidence="2">The sequence shown here is derived from an EMBL/GenBank/DDBJ whole genome shotgun (WGS) entry which is preliminary data.</text>
</comment>
<accession>A0A1R2CI14</accession>
<organism evidence="2 3">
    <name type="scientific">Stentor coeruleus</name>
    <dbReference type="NCBI Taxonomy" id="5963"/>
    <lineage>
        <taxon>Eukaryota</taxon>
        <taxon>Sar</taxon>
        <taxon>Alveolata</taxon>
        <taxon>Ciliophora</taxon>
        <taxon>Postciliodesmatophora</taxon>
        <taxon>Heterotrichea</taxon>
        <taxon>Heterotrichida</taxon>
        <taxon>Stentoridae</taxon>
        <taxon>Stentor</taxon>
    </lineage>
</organism>
<evidence type="ECO:0000259" key="1">
    <source>
        <dbReference type="Pfam" id="PF01926"/>
    </source>
</evidence>
<protein>
    <recommendedName>
        <fullName evidence="1">G domain-containing protein</fullName>
    </recommendedName>
</protein>
<dbReference type="AlphaFoldDB" id="A0A1R2CI14"/>
<feature type="domain" description="G" evidence="1">
    <location>
        <begin position="6"/>
        <end position="95"/>
    </location>
</feature>
<dbReference type="InterPro" id="IPR006073">
    <property type="entry name" value="GTP-bd"/>
</dbReference>
<gene>
    <name evidence="2" type="ORF">SteCoe_9336</name>
</gene>
<dbReference type="GO" id="GO:0005525">
    <property type="term" value="F:GTP binding"/>
    <property type="evidence" value="ECO:0007669"/>
    <property type="project" value="InterPro"/>
</dbReference>
<dbReference type="EMBL" id="MPUH01000145">
    <property type="protein sequence ID" value="OMJ88641.1"/>
    <property type="molecule type" value="Genomic_DNA"/>
</dbReference>
<proteinExistence type="predicted"/>
<dbReference type="Gene3D" id="3.40.50.300">
    <property type="entry name" value="P-loop containing nucleotide triphosphate hydrolases"/>
    <property type="match status" value="1"/>
</dbReference>
<evidence type="ECO:0000313" key="3">
    <source>
        <dbReference type="Proteomes" id="UP000187209"/>
    </source>
</evidence>
<dbReference type="CDD" id="cd00882">
    <property type="entry name" value="Ras_like_GTPase"/>
    <property type="match status" value="1"/>
</dbReference>
<reference evidence="2 3" key="1">
    <citation type="submission" date="2016-11" db="EMBL/GenBank/DDBJ databases">
        <title>The macronuclear genome of Stentor coeruleus: a giant cell with tiny introns.</title>
        <authorList>
            <person name="Slabodnick M."/>
            <person name="Ruby J.G."/>
            <person name="Reiff S.B."/>
            <person name="Swart E.C."/>
            <person name="Gosai S."/>
            <person name="Prabakaran S."/>
            <person name="Witkowska E."/>
            <person name="Larue G.E."/>
            <person name="Fisher S."/>
            <person name="Freeman R.M."/>
            <person name="Gunawardena J."/>
            <person name="Chu W."/>
            <person name="Stover N.A."/>
            <person name="Gregory B.D."/>
            <person name="Nowacki M."/>
            <person name="Derisi J."/>
            <person name="Roy S.W."/>
            <person name="Marshall W.F."/>
            <person name="Sood P."/>
        </authorList>
    </citation>
    <scope>NUCLEOTIDE SEQUENCE [LARGE SCALE GENOMIC DNA]</scope>
    <source>
        <strain evidence="2">WM001</strain>
    </source>
</reference>
<dbReference type="SUPFAM" id="SSF52540">
    <property type="entry name" value="P-loop containing nucleoside triphosphate hydrolases"/>
    <property type="match status" value="1"/>
</dbReference>
<dbReference type="InterPro" id="IPR027417">
    <property type="entry name" value="P-loop_NTPase"/>
</dbReference>
<dbReference type="Pfam" id="PF01926">
    <property type="entry name" value="MMR_HSR1"/>
    <property type="match status" value="1"/>
</dbReference>
<sequence length="410" mass="47429">MKKRIILLMGNSQVGKSSFINTIKGSMIAPIGGSGRSVTKRISMYEVGKSKIVYPNDTDNNLLYIIDVVGFNDTDLQQSNAQIINSIKMKLFEIDCKQIDCILIFDSSTASAIGIRSVLQNSLEMLGSLAISSMIGIVTKWDELDEETTEIKTKTYNEMRDIAIIKWINDSEDQGLTPQQKSLQLRNIAEILGRIPPYPMAQIEQLEEQMKNEAWVLQEKDPNRYQIVKTPYKDYETVYYDDIEYYTIREPIYTTTEAIKKRAEELQKAAGTHPVTKTRVETQTRTEYFQDVRTETYKTHHEGGRRYGLFGPREEWTTTHTRQIPFQNSRQVSYQANVSYVAQEYHPIENYMAQAQNETEEVKKSRTVKKSRQNEVIKEKTTQVENHSFDYYMSLAKQSMLESYKKQANI</sequence>